<dbReference type="CDD" id="cd24165">
    <property type="entry name" value="TfSGL-like"/>
    <property type="match status" value="1"/>
</dbReference>
<dbReference type="KEGG" id="acan:ACA1_208580"/>
<feature type="domain" description="Endo-beta-1,2-glucanase SGL" evidence="1">
    <location>
        <begin position="36"/>
        <end position="483"/>
    </location>
</feature>
<dbReference type="VEuPathDB" id="AmoebaDB:ACA1_208580"/>
<dbReference type="InterPro" id="IPR058773">
    <property type="entry name" value="SGL_GH162"/>
</dbReference>
<proteinExistence type="predicted"/>
<sequence length="490" mass="54871">MGELLHDEEARRSFIDSAIYHEGHFHEIGYNHHSGLTYDGHTINYQSGELMPPIHNFSAPSKESVHVALLALSLLGNERARLFFNVSAEKAGQSVDELAIDILQKKMNAYERFNAQYPGYGGYLPWYVITDSSLFPIPPGWTSRVPSLDNGEWVWALKAAVEALEQREQPTLAKRYLNYVDMLAKNALLVFYAGEGRLRTVTVIANMSAPPSPGNYYGPPQVGYLDDPYEGELFTFFVDLYSMAHDPAEREKMWVYKRELLQAVKYHTPSGPITVQRGWWFSSHEQWKYLEMPYLEVPINKRVFLNGERARTWNSALKGIPGLLASVNDVSKNENIPDYMGATGIREIAFEEIASTSVVTPYGAFPMFLASEDVAAAWYHVMLSGGRMQGPFGTTEAINITGTAISPVVTWDSKITTVLAMTGGIAPVISKILKKEGNYQRFYDVVDREWSRVFPSLAGESLAFALPRATIPTAPLGDFSHCQTPKYSPK</sequence>
<evidence type="ECO:0000259" key="1">
    <source>
        <dbReference type="Pfam" id="PF26157"/>
    </source>
</evidence>
<organism evidence="2 3">
    <name type="scientific">Acanthamoeba castellanii (strain ATCC 30010 / Neff)</name>
    <dbReference type="NCBI Taxonomy" id="1257118"/>
    <lineage>
        <taxon>Eukaryota</taxon>
        <taxon>Amoebozoa</taxon>
        <taxon>Discosea</taxon>
        <taxon>Longamoebia</taxon>
        <taxon>Centramoebida</taxon>
        <taxon>Acanthamoebidae</taxon>
        <taxon>Acanthamoeba</taxon>
    </lineage>
</organism>
<dbReference type="OrthoDB" id="9981847at2759"/>
<dbReference type="Pfam" id="PF26157">
    <property type="entry name" value="SGL_GH162"/>
    <property type="match status" value="1"/>
</dbReference>
<accession>L8GZM6</accession>
<dbReference type="RefSeq" id="XP_004339995.1">
    <property type="nucleotide sequence ID" value="XM_004339947.1"/>
</dbReference>
<dbReference type="GeneID" id="14918669"/>
<protein>
    <submittedName>
        <fullName evidence="2">GPI anchored protein</fullName>
    </submittedName>
</protein>
<name>L8GZM6_ACACF</name>
<gene>
    <name evidence="2" type="ORF">ACA1_208580</name>
</gene>
<keyword evidence="3" id="KW-1185">Reference proteome</keyword>
<dbReference type="EMBL" id="KB007966">
    <property type="protein sequence ID" value="ELR17978.1"/>
    <property type="molecule type" value="Genomic_DNA"/>
</dbReference>
<evidence type="ECO:0000313" key="2">
    <source>
        <dbReference type="EMBL" id="ELR17978.1"/>
    </source>
</evidence>
<dbReference type="Proteomes" id="UP000011083">
    <property type="component" value="Unassembled WGS sequence"/>
</dbReference>
<dbReference type="OMA" id="ERVRTCN"/>
<dbReference type="AlphaFoldDB" id="L8GZM6"/>
<reference evidence="2 3" key="1">
    <citation type="journal article" date="2013" name="Genome Biol.">
        <title>Genome of Acanthamoeba castellanii highlights extensive lateral gene transfer and early evolution of tyrosine kinase signaling.</title>
        <authorList>
            <person name="Clarke M."/>
            <person name="Lohan A.J."/>
            <person name="Liu B."/>
            <person name="Lagkouvardos I."/>
            <person name="Roy S."/>
            <person name="Zafar N."/>
            <person name="Bertelli C."/>
            <person name="Schilde C."/>
            <person name="Kianianmomeni A."/>
            <person name="Burglin T.R."/>
            <person name="Frech C."/>
            <person name="Turcotte B."/>
            <person name="Kopec K.O."/>
            <person name="Synnott J.M."/>
            <person name="Choo C."/>
            <person name="Paponov I."/>
            <person name="Finkler A."/>
            <person name="Soon Heng Tan C."/>
            <person name="Hutchins A.P."/>
            <person name="Weinmeier T."/>
            <person name="Rattei T."/>
            <person name="Chu J.S."/>
            <person name="Gimenez G."/>
            <person name="Irimia M."/>
            <person name="Rigden D.J."/>
            <person name="Fitzpatrick D.A."/>
            <person name="Lorenzo-Morales J."/>
            <person name="Bateman A."/>
            <person name="Chiu C.H."/>
            <person name="Tang P."/>
            <person name="Hegemann P."/>
            <person name="Fromm H."/>
            <person name="Raoult D."/>
            <person name="Greub G."/>
            <person name="Miranda-Saavedra D."/>
            <person name="Chen N."/>
            <person name="Nash P."/>
            <person name="Ginger M.L."/>
            <person name="Horn M."/>
            <person name="Schaap P."/>
            <person name="Caler L."/>
            <person name="Loftus B."/>
        </authorList>
    </citation>
    <scope>NUCLEOTIDE SEQUENCE [LARGE SCALE GENOMIC DNA]</scope>
    <source>
        <strain evidence="2 3">Neff</strain>
    </source>
</reference>
<evidence type="ECO:0000313" key="3">
    <source>
        <dbReference type="Proteomes" id="UP000011083"/>
    </source>
</evidence>